<organism evidence="5 6">
    <name type="scientific">Rariglobus hedericola</name>
    <dbReference type="NCBI Taxonomy" id="2597822"/>
    <lineage>
        <taxon>Bacteria</taxon>
        <taxon>Pseudomonadati</taxon>
        <taxon>Verrucomicrobiota</taxon>
        <taxon>Opitutia</taxon>
        <taxon>Opitutales</taxon>
        <taxon>Opitutaceae</taxon>
        <taxon>Rariglobus</taxon>
    </lineage>
</organism>
<dbReference type="SUPFAM" id="SSF46689">
    <property type="entry name" value="Homeodomain-like"/>
    <property type="match status" value="1"/>
</dbReference>
<keyword evidence="6" id="KW-1185">Reference proteome</keyword>
<dbReference type="InterPro" id="IPR018060">
    <property type="entry name" value="HTH_AraC"/>
</dbReference>
<evidence type="ECO:0000256" key="3">
    <source>
        <dbReference type="ARBA" id="ARBA00023163"/>
    </source>
</evidence>
<evidence type="ECO:0000313" key="5">
    <source>
        <dbReference type="EMBL" id="TSJ79577.1"/>
    </source>
</evidence>
<keyword evidence="3" id="KW-0804">Transcription</keyword>
<dbReference type="Pfam" id="PF12833">
    <property type="entry name" value="HTH_18"/>
    <property type="match status" value="1"/>
</dbReference>
<keyword evidence="2" id="KW-0238">DNA-binding</keyword>
<dbReference type="RefSeq" id="WP_144230118.1">
    <property type="nucleotide sequence ID" value="NZ_CBCRVV010000032.1"/>
</dbReference>
<dbReference type="Gene3D" id="1.10.10.60">
    <property type="entry name" value="Homeodomain-like"/>
    <property type="match status" value="1"/>
</dbReference>
<dbReference type="EMBL" id="VMBG01000001">
    <property type="protein sequence ID" value="TSJ79577.1"/>
    <property type="molecule type" value="Genomic_DNA"/>
</dbReference>
<evidence type="ECO:0000256" key="2">
    <source>
        <dbReference type="ARBA" id="ARBA00023125"/>
    </source>
</evidence>
<protein>
    <submittedName>
        <fullName evidence="5">Helix-turn-helix transcriptional regulator</fullName>
    </submittedName>
</protein>
<dbReference type="PROSITE" id="PS01124">
    <property type="entry name" value="HTH_ARAC_FAMILY_2"/>
    <property type="match status" value="1"/>
</dbReference>
<evidence type="ECO:0000313" key="6">
    <source>
        <dbReference type="Proteomes" id="UP000315648"/>
    </source>
</evidence>
<keyword evidence="1" id="KW-0805">Transcription regulation</keyword>
<dbReference type="GO" id="GO:0003700">
    <property type="term" value="F:DNA-binding transcription factor activity"/>
    <property type="evidence" value="ECO:0007669"/>
    <property type="project" value="InterPro"/>
</dbReference>
<dbReference type="PANTHER" id="PTHR43280:SF2">
    <property type="entry name" value="HTH-TYPE TRANSCRIPTIONAL REGULATOR EXSA"/>
    <property type="match status" value="1"/>
</dbReference>
<evidence type="ECO:0000256" key="1">
    <source>
        <dbReference type="ARBA" id="ARBA00023015"/>
    </source>
</evidence>
<dbReference type="SMART" id="SM00342">
    <property type="entry name" value="HTH_ARAC"/>
    <property type="match status" value="1"/>
</dbReference>
<sequence>MDDPAVTQNARLPMREWAYLHSELEWIYDHEVPAVYRDRKVNKEKGGYWAWYVRQGKASVRTASGKRYEAGPGMWLLVPTEQMTQRFSEDARILSLHFLCQWPSGENILSGNGGLVFAGGEHPLLERKAAQLERMVRKSIPEADTRYYSCFSDYEQFLSFHVLFQQWLLLWFNIQKQSGADLSRLLTSDDRVLSAMRCLNMAPLREGLPHEALRKESGLGEAQLNRMFMAEYGMTLRKCWEQRRLKAAKSHLETSLMPVKEVAYTLGFRSDSHFMMWFKQHTAQRPKEYRRIHRTLDA</sequence>
<name>A0A556QSF6_9BACT</name>
<feature type="domain" description="HTH araC/xylS-type" evidence="4">
    <location>
        <begin position="190"/>
        <end position="292"/>
    </location>
</feature>
<evidence type="ECO:0000259" key="4">
    <source>
        <dbReference type="PROSITE" id="PS01124"/>
    </source>
</evidence>
<dbReference type="OrthoDB" id="200262at2"/>
<gene>
    <name evidence="5" type="ORF">FPL22_09910</name>
</gene>
<dbReference type="PANTHER" id="PTHR43280">
    <property type="entry name" value="ARAC-FAMILY TRANSCRIPTIONAL REGULATOR"/>
    <property type="match status" value="1"/>
</dbReference>
<dbReference type="GO" id="GO:0043565">
    <property type="term" value="F:sequence-specific DNA binding"/>
    <property type="evidence" value="ECO:0007669"/>
    <property type="project" value="InterPro"/>
</dbReference>
<comment type="caution">
    <text evidence="5">The sequence shown here is derived from an EMBL/GenBank/DDBJ whole genome shotgun (WGS) entry which is preliminary data.</text>
</comment>
<accession>A0A556QSF6</accession>
<reference evidence="5 6" key="1">
    <citation type="submission" date="2019-07" db="EMBL/GenBank/DDBJ databases">
        <title>Description of 53C-WASEF.</title>
        <authorList>
            <person name="Pitt A."/>
            <person name="Hahn M.W."/>
        </authorList>
    </citation>
    <scope>NUCLEOTIDE SEQUENCE [LARGE SCALE GENOMIC DNA]</scope>
    <source>
        <strain evidence="5 6">53C-WASEF</strain>
    </source>
</reference>
<proteinExistence type="predicted"/>
<dbReference type="AlphaFoldDB" id="A0A556QSF6"/>
<dbReference type="InterPro" id="IPR009057">
    <property type="entry name" value="Homeodomain-like_sf"/>
</dbReference>
<dbReference type="Proteomes" id="UP000315648">
    <property type="component" value="Unassembled WGS sequence"/>
</dbReference>